<sequence>MLSSRILCITPYLLALVAAKVHTGFNYGAFWSQDKPKYKADFIRGFQLAKSLPNAPVPFDSARLFTNIQWHTENEPIEAFEAAIETNTTLLLGIWASAIDKEFVALDKAFDKYGQKLADLVIGLSVGNEDIFRGSKECVGGHCADGASAEEIMSKVDKVRAHFDQAPWAKLFKDKEKTQIGHVDVAAHANDPMAKTDWVGMTAYPYWAKANIEHANESFFGSLKDVQDKAKDKEVWIAETGWPFTGPRLGDADASAENMQKYWTDVGCSLFGKYNTFWFELIRDADDPGSQDWGLVDVQTLQPRIKDLSCPGLESPQPQPTYGGGNSSLASKTPAPSTPPVVSIPPSTIVTIANPTIPSNHPMSSMPAYNSTSARAGNHTITVTAHDCLTVVDMDHSIFVTVATGSMGPNGTCIPPLGYSNATSTLDAVGSSLSPAGPTPAPLSASLSCVASTPIPTPPSSIISSFVISSVNPSAVLSSGLSAESQFLSTDISSLPIRDIPPSTPPLLHLLQCQDSIYRL</sequence>
<evidence type="ECO:0000256" key="2">
    <source>
        <dbReference type="ARBA" id="ARBA00004196"/>
    </source>
</evidence>
<reference evidence="8 9" key="1">
    <citation type="submission" date="2016-07" db="EMBL/GenBank/DDBJ databases">
        <title>Pervasive Adenine N6-methylation of Active Genes in Fungi.</title>
        <authorList>
            <consortium name="DOE Joint Genome Institute"/>
            <person name="Mondo S.J."/>
            <person name="Dannebaum R.O."/>
            <person name="Kuo R.C."/>
            <person name="Labutti K."/>
            <person name="Haridas S."/>
            <person name="Kuo A."/>
            <person name="Salamov A."/>
            <person name="Ahrendt S.R."/>
            <person name="Lipzen A."/>
            <person name="Sullivan W."/>
            <person name="Andreopoulos W.B."/>
            <person name="Clum A."/>
            <person name="Lindquist E."/>
            <person name="Daum C."/>
            <person name="Ramamoorthy G.K."/>
            <person name="Gryganskyi A."/>
            <person name="Culley D."/>
            <person name="Magnuson J.K."/>
            <person name="James T.Y."/>
            <person name="O'Malley M.A."/>
            <person name="Stajich J.E."/>
            <person name="Spatafora J.W."/>
            <person name="Visel A."/>
            <person name="Grigoriev I.V."/>
        </authorList>
    </citation>
    <scope>NUCLEOTIDE SEQUENCE [LARGE SCALE GENOMIC DNA]</scope>
    <source>
        <strain evidence="8 9">CBS 115471</strain>
    </source>
</reference>
<dbReference type="InterPro" id="IPR050732">
    <property type="entry name" value="Beta-glucan_modifiers"/>
</dbReference>
<gene>
    <name evidence="8" type="ORF">BCR34DRAFT_539463</name>
</gene>
<dbReference type="EMBL" id="MCFA01000072">
    <property type="protein sequence ID" value="ORY10474.1"/>
    <property type="molecule type" value="Genomic_DNA"/>
</dbReference>
<comment type="similarity">
    <text evidence="3">Belongs to the glycosyl hydrolase 17 family.</text>
</comment>
<keyword evidence="5 8" id="KW-0378">Hydrolase</keyword>
<dbReference type="Gene3D" id="3.20.20.80">
    <property type="entry name" value="Glycosidases"/>
    <property type="match status" value="1"/>
</dbReference>
<keyword evidence="7" id="KW-0732">Signal</keyword>
<evidence type="ECO:0000256" key="7">
    <source>
        <dbReference type="SAM" id="SignalP"/>
    </source>
</evidence>
<evidence type="ECO:0000256" key="6">
    <source>
        <dbReference type="SAM" id="MobiDB-lite"/>
    </source>
</evidence>
<evidence type="ECO:0000313" key="9">
    <source>
        <dbReference type="Proteomes" id="UP000193144"/>
    </source>
</evidence>
<dbReference type="STRING" id="1231657.A0A1Y1ZJV4"/>
<protein>
    <recommendedName>
        <fullName evidence="4">glucan endo-1,3-beta-D-glucosidase</fullName>
        <ecNumber evidence="4">3.2.1.39</ecNumber>
    </recommendedName>
</protein>
<comment type="catalytic activity">
    <reaction evidence="1">
        <text>Hydrolysis of (1-&gt;3)-beta-D-glucosidic linkages in (1-&gt;3)-beta-D-glucans.</text>
        <dbReference type="EC" id="3.2.1.39"/>
    </reaction>
</comment>
<dbReference type="Proteomes" id="UP000193144">
    <property type="component" value="Unassembled WGS sequence"/>
</dbReference>
<dbReference type="GO" id="GO:0071555">
    <property type="term" value="P:cell wall organization"/>
    <property type="evidence" value="ECO:0007669"/>
    <property type="project" value="TreeGrafter"/>
</dbReference>
<dbReference type="GO" id="GO:0009277">
    <property type="term" value="C:fungal-type cell wall"/>
    <property type="evidence" value="ECO:0007669"/>
    <property type="project" value="TreeGrafter"/>
</dbReference>
<accession>A0A1Y1ZJV4</accession>
<dbReference type="SUPFAM" id="SSF51445">
    <property type="entry name" value="(Trans)glycosidases"/>
    <property type="match status" value="1"/>
</dbReference>
<feature type="signal peptide" evidence="7">
    <location>
        <begin position="1"/>
        <end position="19"/>
    </location>
</feature>
<organism evidence="8 9">
    <name type="scientific">Clohesyomyces aquaticus</name>
    <dbReference type="NCBI Taxonomy" id="1231657"/>
    <lineage>
        <taxon>Eukaryota</taxon>
        <taxon>Fungi</taxon>
        <taxon>Dikarya</taxon>
        <taxon>Ascomycota</taxon>
        <taxon>Pezizomycotina</taxon>
        <taxon>Dothideomycetes</taxon>
        <taxon>Pleosporomycetidae</taxon>
        <taxon>Pleosporales</taxon>
        <taxon>Lindgomycetaceae</taxon>
        <taxon>Clohesyomyces</taxon>
    </lineage>
</organism>
<dbReference type="GO" id="GO:0042973">
    <property type="term" value="F:glucan endo-1,3-beta-D-glucosidase activity"/>
    <property type="evidence" value="ECO:0007669"/>
    <property type="project" value="UniProtKB-EC"/>
</dbReference>
<name>A0A1Y1ZJV4_9PLEO</name>
<dbReference type="EC" id="3.2.1.39" evidence="4"/>
<feature type="region of interest" description="Disordered" evidence="6">
    <location>
        <begin position="307"/>
        <end position="346"/>
    </location>
</feature>
<dbReference type="GO" id="GO:0005576">
    <property type="term" value="C:extracellular region"/>
    <property type="evidence" value="ECO:0007669"/>
    <property type="project" value="TreeGrafter"/>
</dbReference>
<proteinExistence type="inferred from homology"/>
<comment type="caution">
    <text evidence="8">The sequence shown here is derived from an EMBL/GenBank/DDBJ whole genome shotgun (WGS) entry which is preliminary data.</text>
</comment>
<comment type="subcellular location">
    <subcellularLocation>
        <location evidence="2">Cell envelope</location>
    </subcellularLocation>
</comment>
<dbReference type="InterPro" id="IPR017853">
    <property type="entry name" value="GH"/>
</dbReference>
<dbReference type="AlphaFoldDB" id="A0A1Y1ZJV4"/>
<dbReference type="PANTHER" id="PTHR16631:SF13">
    <property type="entry name" value="GLUCAN ENDO-1,3-BETA-GLUCOSIDASE EGLC-RELATED"/>
    <property type="match status" value="1"/>
</dbReference>
<evidence type="ECO:0000313" key="8">
    <source>
        <dbReference type="EMBL" id="ORY10474.1"/>
    </source>
</evidence>
<evidence type="ECO:0000256" key="1">
    <source>
        <dbReference type="ARBA" id="ARBA00000382"/>
    </source>
</evidence>
<feature type="chain" id="PRO_5035844219" description="glucan endo-1,3-beta-D-glucosidase" evidence="7">
    <location>
        <begin position="20"/>
        <end position="520"/>
    </location>
</feature>
<dbReference type="OrthoDB" id="77201at2759"/>
<dbReference type="GO" id="GO:0009986">
    <property type="term" value="C:cell surface"/>
    <property type="evidence" value="ECO:0007669"/>
    <property type="project" value="TreeGrafter"/>
</dbReference>
<evidence type="ECO:0000256" key="4">
    <source>
        <dbReference type="ARBA" id="ARBA00012780"/>
    </source>
</evidence>
<evidence type="ECO:0000256" key="3">
    <source>
        <dbReference type="ARBA" id="ARBA00008773"/>
    </source>
</evidence>
<keyword evidence="9" id="KW-1185">Reference proteome</keyword>
<dbReference type="PANTHER" id="PTHR16631">
    <property type="entry name" value="GLUCAN 1,3-BETA-GLUCOSIDASE"/>
    <property type="match status" value="1"/>
</dbReference>
<evidence type="ECO:0000256" key="5">
    <source>
        <dbReference type="ARBA" id="ARBA00022801"/>
    </source>
</evidence>